<dbReference type="EMBL" id="CP047962">
    <property type="protein sequence ID" value="QHQ50892.1"/>
    <property type="molecule type" value="Genomic_DNA"/>
</dbReference>
<accession>A0AAE6SPA6</accession>
<dbReference type="EMBL" id="CP047962">
    <property type="protein sequence ID" value="QHQ50233.1"/>
    <property type="molecule type" value="Genomic_DNA"/>
</dbReference>
<evidence type="ECO:0000313" key="4">
    <source>
        <dbReference type="EMBL" id="QHQ53583.1"/>
    </source>
</evidence>
<geneLocation type="plasmid" evidence="5">
    <name>pMC64A</name>
</geneLocation>
<evidence type="ECO:0000313" key="1">
    <source>
        <dbReference type="EMBL" id="QHQ50233.1"/>
    </source>
</evidence>
<protein>
    <recommendedName>
        <fullName evidence="7">IS66 family insertion sequence element accessory protein TnpB</fullName>
    </recommendedName>
</protein>
<name>A0AAE6SPA6_AERME</name>
<proteinExistence type="predicted"/>
<dbReference type="NCBIfam" id="NF047593">
    <property type="entry name" value="IS66_ISAeme5_TnpA"/>
    <property type="match status" value="1"/>
</dbReference>
<geneLocation type="plasmid" evidence="6">
    <name>pmc64a</name>
</geneLocation>
<dbReference type="EMBL" id="CP047963">
    <property type="protein sequence ID" value="QHQ53593.1"/>
    <property type="molecule type" value="Genomic_DNA"/>
</dbReference>
<evidence type="ECO:0000313" key="5">
    <source>
        <dbReference type="EMBL" id="QHQ53593.1"/>
    </source>
</evidence>
<dbReference type="RefSeq" id="WP_042012893.1">
    <property type="nucleotide sequence ID" value="NZ_CAAKNK010000077.1"/>
</dbReference>
<dbReference type="Proteomes" id="UP000463871">
    <property type="component" value="Chromosome"/>
</dbReference>
<dbReference type="Proteomes" id="UP000463871">
    <property type="component" value="Plasmid pMC64A"/>
</dbReference>
<evidence type="ECO:0008006" key="7">
    <source>
        <dbReference type="Google" id="ProtNLM"/>
    </source>
</evidence>
<keyword evidence="5" id="KW-0614">Plasmid</keyword>
<dbReference type="EMBL" id="CP047963">
    <property type="protein sequence ID" value="QHQ53583.1"/>
    <property type="molecule type" value="Genomic_DNA"/>
</dbReference>
<dbReference type="EMBL" id="CP047962">
    <property type="protein sequence ID" value="QHQ50931.1"/>
    <property type="molecule type" value="Genomic_DNA"/>
</dbReference>
<organism evidence="5 6">
    <name type="scientific">Aeromonas media</name>
    <dbReference type="NCBI Taxonomy" id="651"/>
    <lineage>
        <taxon>Bacteria</taxon>
        <taxon>Pseudomonadati</taxon>
        <taxon>Pseudomonadota</taxon>
        <taxon>Gammaproteobacteria</taxon>
        <taxon>Aeromonadales</taxon>
        <taxon>Aeromonadaceae</taxon>
        <taxon>Aeromonas</taxon>
    </lineage>
</organism>
<evidence type="ECO:0000313" key="2">
    <source>
        <dbReference type="EMBL" id="QHQ50892.1"/>
    </source>
</evidence>
<dbReference type="AlphaFoldDB" id="A0AAE6SPA6"/>
<reference evidence="5 6" key="1">
    <citation type="submission" date="2020-01" db="EMBL/GenBank/DDBJ databases">
        <title>Complete genome of Aeromonas media MC64.</title>
        <authorList>
            <person name="Cao G."/>
            <person name="Fu J."/>
            <person name="Zhong C."/>
        </authorList>
    </citation>
    <scope>NUCLEOTIDE SEQUENCE [LARGE SCALE GENOMIC DNA]</scope>
    <source>
        <strain evidence="5 6">MC64</strain>
        <plasmid evidence="6">pmc64a</plasmid>
        <plasmid evidence="5">pMC64A</plasmid>
    </source>
</reference>
<gene>
    <name evidence="1" type="ORF">GWI30_04100</name>
    <name evidence="2" type="ORF">GWI30_08275</name>
    <name evidence="3" type="ORF">GWI30_08515</name>
    <name evidence="4" type="ORF">GWI30_22270</name>
    <name evidence="5" type="ORF">GWI30_22335</name>
</gene>
<sequence>MTTQQRDVFWQQQIASWLSSRLSAPAFCKLHDLSYHQFSYWRRKLATPQLDKADSSAGFARVTLPPSQTTHPGLTLTLPNGIAISGLHASNIELLGAIMRLL</sequence>
<evidence type="ECO:0000313" key="3">
    <source>
        <dbReference type="EMBL" id="QHQ50931.1"/>
    </source>
</evidence>
<evidence type="ECO:0000313" key="6">
    <source>
        <dbReference type="Proteomes" id="UP000463871"/>
    </source>
</evidence>